<dbReference type="InterPro" id="IPR036291">
    <property type="entry name" value="NAD(P)-bd_dom_sf"/>
</dbReference>
<accession>A0A3E0HIV0</accession>
<dbReference type="RefSeq" id="WP_116176422.1">
    <property type="nucleotide sequence ID" value="NZ_CP144375.1"/>
</dbReference>
<protein>
    <submittedName>
        <fullName evidence="4">NADP-dependent 3-hydroxy acid dehydrogenase YdfG</fullName>
    </submittedName>
</protein>
<comment type="caution">
    <text evidence="4">The sequence shown here is derived from an EMBL/GenBank/DDBJ whole genome shotgun (WGS) entry which is preliminary data.</text>
</comment>
<dbReference type="AlphaFoldDB" id="A0A3E0HIV0"/>
<dbReference type="Pfam" id="PF00106">
    <property type="entry name" value="adh_short"/>
    <property type="match status" value="1"/>
</dbReference>
<sequence>MNAPLTGTVALVTGASSGIGAAIARGLAADGAAVALVARRVDRLKSLADELPLALAVGADVTDATQAANAVARAATEWGRLDIVVNNAGLMLAGPVADAPDGEWERMLSVNLNGTLNIVRAALPHLRRAGTIGPRDVADLVTISSTSGRLARSGNAVYSLTKFGVNGFSEALRQEMVPHRVRVGEVAPGIVDTEMATHTRDGVREAFLGQVAEVTLMQPSDIADAVRYMVTRGRRVAVNEMLVRAAEQTW</sequence>
<gene>
    <name evidence="4" type="ORF">BCF44_107455</name>
</gene>
<dbReference type="GO" id="GO:0016020">
    <property type="term" value="C:membrane"/>
    <property type="evidence" value="ECO:0007669"/>
    <property type="project" value="TreeGrafter"/>
</dbReference>
<dbReference type="PRINTS" id="PR00081">
    <property type="entry name" value="GDHRDH"/>
</dbReference>
<comment type="similarity">
    <text evidence="1 3">Belongs to the short-chain dehydrogenases/reductases (SDR) family.</text>
</comment>
<keyword evidence="5" id="KW-1185">Reference proteome</keyword>
<evidence type="ECO:0000256" key="2">
    <source>
        <dbReference type="ARBA" id="ARBA00023002"/>
    </source>
</evidence>
<name>A0A3E0HIV0_9PSEU</name>
<dbReference type="Gene3D" id="3.40.50.720">
    <property type="entry name" value="NAD(P)-binding Rossmann-like Domain"/>
    <property type="match status" value="1"/>
</dbReference>
<reference evidence="4 5" key="1">
    <citation type="submission" date="2018-08" db="EMBL/GenBank/DDBJ databases">
        <title>Genomic Encyclopedia of Archaeal and Bacterial Type Strains, Phase II (KMG-II): from individual species to whole genera.</title>
        <authorList>
            <person name="Goeker M."/>
        </authorList>
    </citation>
    <scope>NUCLEOTIDE SEQUENCE [LARGE SCALE GENOMIC DNA]</scope>
    <source>
        <strain evidence="4 5">DSM 45791</strain>
    </source>
</reference>
<evidence type="ECO:0000313" key="4">
    <source>
        <dbReference type="EMBL" id="REH46322.1"/>
    </source>
</evidence>
<dbReference type="InterPro" id="IPR002347">
    <property type="entry name" value="SDR_fam"/>
</dbReference>
<dbReference type="Proteomes" id="UP000256269">
    <property type="component" value="Unassembled WGS sequence"/>
</dbReference>
<dbReference type="FunFam" id="3.40.50.720:FF:000047">
    <property type="entry name" value="NADP-dependent L-serine/L-allo-threonine dehydrogenase"/>
    <property type="match status" value="1"/>
</dbReference>
<dbReference type="GO" id="GO:0016616">
    <property type="term" value="F:oxidoreductase activity, acting on the CH-OH group of donors, NAD or NADP as acceptor"/>
    <property type="evidence" value="ECO:0007669"/>
    <property type="project" value="UniProtKB-ARBA"/>
</dbReference>
<dbReference type="EMBL" id="QUNO01000007">
    <property type="protein sequence ID" value="REH46322.1"/>
    <property type="molecule type" value="Genomic_DNA"/>
</dbReference>
<dbReference type="PANTHER" id="PTHR44196">
    <property type="entry name" value="DEHYDROGENASE/REDUCTASE SDR FAMILY MEMBER 7B"/>
    <property type="match status" value="1"/>
</dbReference>
<evidence type="ECO:0000256" key="1">
    <source>
        <dbReference type="ARBA" id="ARBA00006484"/>
    </source>
</evidence>
<organism evidence="4 5">
    <name type="scientific">Kutzneria buriramensis</name>
    <dbReference type="NCBI Taxonomy" id="1045776"/>
    <lineage>
        <taxon>Bacteria</taxon>
        <taxon>Bacillati</taxon>
        <taxon>Actinomycetota</taxon>
        <taxon>Actinomycetes</taxon>
        <taxon>Pseudonocardiales</taxon>
        <taxon>Pseudonocardiaceae</taxon>
        <taxon>Kutzneria</taxon>
    </lineage>
</organism>
<dbReference type="PANTHER" id="PTHR44196:SF1">
    <property type="entry name" value="DEHYDROGENASE_REDUCTASE SDR FAMILY MEMBER 7B"/>
    <property type="match status" value="1"/>
</dbReference>
<proteinExistence type="inferred from homology"/>
<dbReference type="PRINTS" id="PR00080">
    <property type="entry name" value="SDRFAMILY"/>
</dbReference>
<dbReference type="OrthoDB" id="9775296at2"/>
<evidence type="ECO:0000313" key="5">
    <source>
        <dbReference type="Proteomes" id="UP000256269"/>
    </source>
</evidence>
<keyword evidence="2" id="KW-0560">Oxidoreductase</keyword>
<evidence type="ECO:0000256" key="3">
    <source>
        <dbReference type="RuleBase" id="RU000363"/>
    </source>
</evidence>
<dbReference type="SUPFAM" id="SSF51735">
    <property type="entry name" value="NAD(P)-binding Rossmann-fold domains"/>
    <property type="match status" value="1"/>
</dbReference>